<dbReference type="SMART" id="SM01034">
    <property type="entry name" value="BLUF"/>
    <property type="match status" value="1"/>
</dbReference>
<dbReference type="Pfam" id="PF04940">
    <property type="entry name" value="BLUF"/>
    <property type="match status" value="1"/>
</dbReference>
<dbReference type="GO" id="GO:0071949">
    <property type="term" value="F:FAD binding"/>
    <property type="evidence" value="ECO:0007669"/>
    <property type="project" value="InterPro"/>
</dbReference>
<dbReference type="PROSITE" id="PS50925">
    <property type="entry name" value="BLUF"/>
    <property type="match status" value="1"/>
</dbReference>
<evidence type="ECO:0000313" key="3">
    <source>
        <dbReference type="Proteomes" id="UP000308901"/>
    </source>
</evidence>
<evidence type="ECO:0000259" key="1">
    <source>
        <dbReference type="PROSITE" id="PS50925"/>
    </source>
</evidence>
<dbReference type="OrthoDB" id="196105at2"/>
<dbReference type="InterPro" id="IPR036046">
    <property type="entry name" value="Acylphosphatase-like_dom_sf"/>
</dbReference>
<accession>A0A5R8XZF2</accession>
<dbReference type="AlphaFoldDB" id="A0A5R8XZF2"/>
<dbReference type="Gene3D" id="3.30.70.100">
    <property type="match status" value="1"/>
</dbReference>
<reference evidence="2 3" key="1">
    <citation type="submission" date="2019-05" db="EMBL/GenBank/DDBJ databases">
        <title>Arcobacter sp. nov., isolated from sea sediment.</title>
        <authorList>
            <person name="Kim W."/>
        </authorList>
    </citation>
    <scope>NUCLEOTIDE SEQUENCE [LARGE SCALE GENOMIC DNA]</scope>
    <source>
        <strain evidence="2 3">CAU 1517</strain>
    </source>
</reference>
<feature type="domain" description="BLUF" evidence="1">
    <location>
        <begin position="1"/>
        <end position="92"/>
    </location>
</feature>
<proteinExistence type="predicted"/>
<comment type="caution">
    <text evidence="2">The sequence shown here is derived from an EMBL/GenBank/DDBJ whole genome shotgun (WGS) entry which is preliminary data.</text>
</comment>
<gene>
    <name evidence="2" type="ORF">FDK22_12085</name>
</gene>
<dbReference type="EMBL" id="VANU01000005">
    <property type="protein sequence ID" value="TLP36977.1"/>
    <property type="molecule type" value="Genomic_DNA"/>
</dbReference>
<dbReference type="GO" id="GO:0009882">
    <property type="term" value="F:blue light photoreceptor activity"/>
    <property type="evidence" value="ECO:0007669"/>
    <property type="project" value="InterPro"/>
</dbReference>
<name>A0A5R8XZF2_9BACT</name>
<keyword evidence="3" id="KW-1185">Reference proteome</keyword>
<organism evidence="2 3">
    <name type="scientific">Arcobacter arenosus</name>
    <dbReference type="NCBI Taxonomy" id="2576037"/>
    <lineage>
        <taxon>Bacteria</taxon>
        <taxon>Pseudomonadati</taxon>
        <taxon>Campylobacterota</taxon>
        <taxon>Epsilonproteobacteria</taxon>
        <taxon>Campylobacterales</taxon>
        <taxon>Arcobacteraceae</taxon>
        <taxon>Arcobacter</taxon>
    </lineage>
</organism>
<sequence length="134" mass="15860">MYRILYTSSATKNLDDKELEEILEKSRINNQKKDVTGLLIVKGRTFLQCLEGEKDDVLSIYEKISNDERHTNIIDLFEEDIDERLFPQWSMGYKNIKHLSDIKSEKLKSFNTTEEFEESKDDILDIFKEFIEAN</sequence>
<dbReference type="SUPFAM" id="SSF54975">
    <property type="entry name" value="Acylphosphatase/BLUF domain-like"/>
    <property type="match status" value="1"/>
</dbReference>
<dbReference type="RefSeq" id="WP_138153231.1">
    <property type="nucleotide sequence ID" value="NZ_VANU01000005.1"/>
</dbReference>
<protein>
    <submittedName>
        <fullName evidence="2">BLUF domain-containing protein</fullName>
    </submittedName>
</protein>
<dbReference type="InterPro" id="IPR007024">
    <property type="entry name" value="BLUF_domain"/>
</dbReference>
<dbReference type="Proteomes" id="UP000308901">
    <property type="component" value="Unassembled WGS sequence"/>
</dbReference>
<evidence type="ECO:0000313" key="2">
    <source>
        <dbReference type="EMBL" id="TLP36977.1"/>
    </source>
</evidence>